<feature type="domain" description="DUF3496" evidence="2">
    <location>
        <begin position="119"/>
        <end position="189"/>
    </location>
</feature>
<keyword evidence="4" id="KW-1185">Reference proteome</keyword>
<dbReference type="Proteomes" id="UP000007635">
    <property type="component" value="Chromosome XIX"/>
</dbReference>
<sequence length="306" mass="34112">MLDDLQLQLKKEGSRRSQLEKANSDLTDQLASLKSLSCSNDQLERSRRQLEEEVLDLRRRMEASQMDQSQVERVRQDAEERARQEINQKLEQVNIFLQSQAASQEALDQIKATNEANLRSQLEQKIRELEGELGRARTTHHDSLSQRDSTRAEVERLRHLYAEELRLRKSLVAKLESRLAEANSKLLITSSLANGSLGGPSLDVGSLGSPAHYGATLGPLNRSLGLGRSLLSPVTDGQSSRVEDYLAKMQSELDKNISKELNNAAAELDVSAARLSPVGSSSRGELDPASRATQQYLEVLKKNRMI</sequence>
<dbReference type="Pfam" id="PF12001">
    <property type="entry name" value="DUF3496"/>
    <property type="match status" value="1"/>
</dbReference>
<feature type="coiled-coil region" evidence="1">
    <location>
        <begin position="112"/>
        <end position="139"/>
    </location>
</feature>
<evidence type="ECO:0000313" key="4">
    <source>
        <dbReference type="Proteomes" id="UP000007635"/>
    </source>
</evidence>
<dbReference type="AlphaFoldDB" id="A0AAQ4RXT2"/>
<dbReference type="Ensembl" id="ENSGACT00000039897.1">
    <property type="protein sequence ID" value="ENSGACP00000068596.1"/>
    <property type="gene ID" value="ENSGACG00000037859.1"/>
</dbReference>
<evidence type="ECO:0000259" key="2">
    <source>
        <dbReference type="Pfam" id="PF12001"/>
    </source>
</evidence>
<accession>A0AAQ4RXT2</accession>
<reference evidence="3" key="2">
    <citation type="submission" date="2025-08" db="UniProtKB">
        <authorList>
            <consortium name="Ensembl"/>
        </authorList>
    </citation>
    <scope>IDENTIFICATION</scope>
</reference>
<dbReference type="InterPro" id="IPR021885">
    <property type="entry name" value="DUF3496"/>
</dbReference>
<evidence type="ECO:0000313" key="3">
    <source>
        <dbReference type="Ensembl" id="ENSGACP00000068596.1"/>
    </source>
</evidence>
<protein>
    <recommendedName>
        <fullName evidence="2">DUF3496 domain-containing protein</fullName>
    </recommendedName>
</protein>
<feature type="coiled-coil region" evidence="1">
    <location>
        <begin position="2"/>
        <end position="88"/>
    </location>
</feature>
<name>A0AAQ4RXT2_GASAC</name>
<organism evidence="3 4">
    <name type="scientific">Gasterosteus aculeatus aculeatus</name>
    <name type="common">three-spined stickleback</name>
    <dbReference type="NCBI Taxonomy" id="481459"/>
    <lineage>
        <taxon>Eukaryota</taxon>
        <taxon>Metazoa</taxon>
        <taxon>Chordata</taxon>
        <taxon>Craniata</taxon>
        <taxon>Vertebrata</taxon>
        <taxon>Euteleostomi</taxon>
        <taxon>Actinopterygii</taxon>
        <taxon>Neopterygii</taxon>
        <taxon>Teleostei</taxon>
        <taxon>Neoteleostei</taxon>
        <taxon>Acanthomorphata</taxon>
        <taxon>Eupercaria</taxon>
        <taxon>Perciformes</taxon>
        <taxon>Cottioidei</taxon>
        <taxon>Gasterosteales</taxon>
        <taxon>Gasterosteidae</taxon>
        <taxon>Gasterosteus</taxon>
    </lineage>
</organism>
<reference evidence="3" key="3">
    <citation type="submission" date="2025-09" db="UniProtKB">
        <authorList>
            <consortium name="Ensembl"/>
        </authorList>
    </citation>
    <scope>IDENTIFICATION</scope>
</reference>
<keyword evidence="1" id="KW-0175">Coiled coil</keyword>
<proteinExistence type="predicted"/>
<evidence type="ECO:0000256" key="1">
    <source>
        <dbReference type="SAM" id="Coils"/>
    </source>
</evidence>
<reference evidence="3 4" key="1">
    <citation type="journal article" date="2021" name="G3 (Bethesda)">
        <title>Improved contiguity of the threespine stickleback genome using long-read sequencing.</title>
        <authorList>
            <person name="Nath S."/>
            <person name="Shaw D.E."/>
            <person name="White M.A."/>
        </authorList>
    </citation>
    <scope>NUCLEOTIDE SEQUENCE [LARGE SCALE GENOMIC DNA]</scope>
    <source>
        <strain evidence="3 4">Lake Benthic</strain>
    </source>
</reference>
<dbReference type="GeneTree" id="ENSGT00940000163982"/>